<organism evidence="4">
    <name type="scientific">uncultured Caudovirales phage</name>
    <dbReference type="NCBI Taxonomy" id="2100421"/>
    <lineage>
        <taxon>Viruses</taxon>
        <taxon>Duplodnaviria</taxon>
        <taxon>Heunggongvirae</taxon>
        <taxon>Uroviricota</taxon>
        <taxon>Caudoviricetes</taxon>
        <taxon>Peduoviridae</taxon>
        <taxon>Maltschvirus</taxon>
        <taxon>Maltschvirus maltsch</taxon>
    </lineage>
</organism>
<reference evidence="4" key="1">
    <citation type="submission" date="2020-05" db="EMBL/GenBank/DDBJ databases">
        <authorList>
            <person name="Chiriac C."/>
            <person name="Salcher M."/>
            <person name="Ghai R."/>
            <person name="Kavagutti S V."/>
        </authorList>
    </citation>
    <scope>NUCLEOTIDE SEQUENCE</scope>
</reference>
<proteinExistence type="predicted"/>
<dbReference type="EMBL" id="LR797422">
    <property type="protein sequence ID" value="CAB4215575.1"/>
    <property type="molecule type" value="Genomic_DNA"/>
</dbReference>
<dbReference type="EMBL" id="LR797137">
    <property type="protein sequence ID" value="CAB4189257.1"/>
    <property type="molecule type" value="Genomic_DNA"/>
</dbReference>
<evidence type="ECO:0000313" key="4">
    <source>
        <dbReference type="EMBL" id="CAB4215575.1"/>
    </source>
</evidence>
<evidence type="ECO:0000313" key="5">
    <source>
        <dbReference type="EMBL" id="CAB5238934.1"/>
    </source>
</evidence>
<evidence type="ECO:0000313" key="1">
    <source>
        <dbReference type="EMBL" id="CAB4174010.1"/>
    </source>
</evidence>
<dbReference type="EMBL" id="LR797183">
    <property type="protein sequence ID" value="CAB4192275.1"/>
    <property type="molecule type" value="Genomic_DNA"/>
</dbReference>
<dbReference type="EMBL" id="LR798462">
    <property type="protein sequence ID" value="CAB5238934.1"/>
    <property type="molecule type" value="Genomic_DNA"/>
</dbReference>
<name>A0A6J5SMK8_9CAUD</name>
<evidence type="ECO:0000313" key="2">
    <source>
        <dbReference type="EMBL" id="CAB4189257.1"/>
    </source>
</evidence>
<evidence type="ECO:0000313" key="3">
    <source>
        <dbReference type="EMBL" id="CAB4192275.1"/>
    </source>
</evidence>
<sequence length="65" mass="7406">MIDDSAEFLTRTALRDLGFERRAVDAIFRQLPNVLLPGYSRPLIRVKDLNALIDRNTYDLAEVAS</sequence>
<protein>
    <submittedName>
        <fullName evidence="4">Uncharacterized protein</fullName>
    </submittedName>
</protein>
<dbReference type="EMBL" id="LR796907">
    <property type="protein sequence ID" value="CAB4174010.1"/>
    <property type="molecule type" value="Genomic_DNA"/>
</dbReference>
<gene>
    <name evidence="2" type="ORF">UFOVP1186_4</name>
    <name evidence="3" type="ORF">UFOVP1234_15</name>
    <name evidence="4" type="ORF">UFOVP1487_28</name>
    <name evidence="5" type="ORF">UFOVP1574_26</name>
    <name evidence="1" type="ORF">UFOVP959_20</name>
</gene>
<accession>A0A6J5SMK8</accession>